<proteinExistence type="predicted"/>
<accession>A0A4U2Z779</accession>
<evidence type="ECO:0000313" key="2">
    <source>
        <dbReference type="Proteomes" id="UP000309561"/>
    </source>
</evidence>
<name>A0A4U2Z779_9BACT</name>
<gene>
    <name evidence="1" type="ORF">FCU45_07380</name>
</gene>
<keyword evidence="2" id="KW-1185">Reference proteome</keyword>
<organism evidence="1 2">
    <name type="scientific">Sulfurimonas crateris</name>
    <dbReference type="NCBI Taxonomy" id="2574727"/>
    <lineage>
        <taxon>Bacteria</taxon>
        <taxon>Pseudomonadati</taxon>
        <taxon>Campylobacterota</taxon>
        <taxon>Epsilonproteobacteria</taxon>
        <taxon>Campylobacterales</taxon>
        <taxon>Sulfurimonadaceae</taxon>
        <taxon>Sulfurimonas</taxon>
    </lineage>
</organism>
<dbReference type="EMBL" id="SZPX01000005">
    <property type="protein sequence ID" value="TKI69332.1"/>
    <property type="molecule type" value="Genomic_DNA"/>
</dbReference>
<dbReference type="RefSeq" id="WP_137013851.1">
    <property type="nucleotide sequence ID" value="NZ_SZPX01000005.1"/>
</dbReference>
<sequence>MNKHKVYIAIDDTDEVGYYTSTGEICEDIREHIDKNHSRTTPISRHQLLLDERIPYTSHNSSMCFTCELDLETFEQVKNFILSYVADKSAPSSSPGVCMGFERDICNRDALIAYGLDAKKIVLTKESAYETAAAQKLFLKEVKNKGNGIIGALAGVALRAYGNDGRIKGKIKLGKKSIAVSELLEKGLFEEVRLKHGKTADKNHHIVINEYLKGVYIDHKSVLLLEEYGGFYKPLVKEDLLDY</sequence>
<dbReference type="OrthoDB" id="270233at2"/>
<evidence type="ECO:0000313" key="1">
    <source>
        <dbReference type="EMBL" id="TKI69332.1"/>
    </source>
</evidence>
<comment type="caution">
    <text evidence="1">The sequence shown here is derived from an EMBL/GenBank/DDBJ whole genome shotgun (WGS) entry which is preliminary data.</text>
</comment>
<reference evidence="1 2" key="1">
    <citation type="submission" date="2019-04" db="EMBL/GenBank/DDBJ databases">
        <title>Sulfurimonas crateris sp. nov. a facultative anaerobic sulfur-oxidizing chemolithautotrophic bacterium isolated from a terrestrial mud vulcano.</title>
        <authorList>
            <person name="Ratnikova N.M."/>
            <person name="Slobodkin A.I."/>
            <person name="Merkel A.Y."/>
            <person name="Novikov A."/>
            <person name="Bonch-Osmolovskaya E.A."/>
            <person name="Slobodkina G.B."/>
        </authorList>
    </citation>
    <scope>NUCLEOTIDE SEQUENCE [LARGE SCALE GENOMIC DNA]</scope>
    <source>
        <strain evidence="1 2">SN118</strain>
    </source>
</reference>
<dbReference type="Proteomes" id="UP000309561">
    <property type="component" value="Unassembled WGS sequence"/>
</dbReference>
<protein>
    <submittedName>
        <fullName evidence="1">Thiamine biosynthesis protein ThiG</fullName>
    </submittedName>
</protein>
<dbReference type="Gene3D" id="3.30.70.2200">
    <property type="match status" value="1"/>
</dbReference>
<dbReference type="AlphaFoldDB" id="A0A4U2Z779"/>